<keyword evidence="1" id="KW-0472">Membrane</keyword>
<feature type="transmembrane region" description="Helical" evidence="1">
    <location>
        <begin position="103"/>
        <end position="125"/>
    </location>
</feature>
<dbReference type="RefSeq" id="WP_073163402.1">
    <property type="nucleotide sequence ID" value="NZ_FQUW01000009.1"/>
</dbReference>
<sequence length="159" mass="16985">MLFNIVLYILAAVALYISFRRDRQKTKKALAIAWNSFRNLIPTMLGIIGLIGLMLALVPREVIAGLFGNNSPAGILLISLAGAVTLIPAFIAFPLAASLLQSGASVMAVACFITTLLMVGIITAPMEVNFFGKKFTFWRNAIGFVLALVIGGVMGVILQ</sequence>
<proteinExistence type="predicted"/>
<name>A0A1M4WD28_9FIRM</name>
<feature type="transmembrane region" description="Helical" evidence="1">
    <location>
        <begin position="75"/>
        <end position="97"/>
    </location>
</feature>
<organism evidence="2 3">
    <name type="scientific">Desulfofundulus australicus DSM 11792</name>
    <dbReference type="NCBI Taxonomy" id="1121425"/>
    <lineage>
        <taxon>Bacteria</taxon>
        <taxon>Bacillati</taxon>
        <taxon>Bacillota</taxon>
        <taxon>Clostridia</taxon>
        <taxon>Eubacteriales</taxon>
        <taxon>Peptococcaceae</taxon>
        <taxon>Desulfofundulus</taxon>
    </lineage>
</organism>
<keyword evidence="3" id="KW-1185">Reference proteome</keyword>
<protein>
    <recommendedName>
        <fullName evidence="4">Permease</fullName>
    </recommendedName>
</protein>
<evidence type="ECO:0000313" key="3">
    <source>
        <dbReference type="Proteomes" id="UP000184196"/>
    </source>
</evidence>
<keyword evidence="1" id="KW-1133">Transmembrane helix</keyword>
<evidence type="ECO:0000256" key="1">
    <source>
        <dbReference type="SAM" id="Phobius"/>
    </source>
</evidence>
<dbReference type="EMBL" id="FQUW01000009">
    <property type="protein sequence ID" value="SHE79168.1"/>
    <property type="molecule type" value="Genomic_DNA"/>
</dbReference>
<dbReference type="AlphaFoldDB" id="A0A1M4WD28"/>
<evidence type="ECO:0000313" key="2">
    <source>
        <dbReference type="EMBL" id="SHE79168.1"/>
    </source>
</evidence>
<feature type="transmembrane region" description="Helical" evidence="1">
    <location>
        <begin position="44"/>
        <end position="63"/>
    </location>
</feature>
<accession>A0A1M4WD28</accession>
<keyword evidence="1" id="KW-0812">Transmembrane</keyword>
<evidence type="ECO:0008006" key="4">
    <source>
        <dbReference type="Google" id="ProtNLM"/>
    </source>
</evidence>
<gene>
    <name evidence="2" type="ORF">SAMN02745218_00815</name>
</gene>
<reference evidence="3" key="1">
    <citation type="submission" date="2016-11" db="EMBL/GenBank/DDBJ databases">
        <authorList>
            <person name="Varghese N."/>
            <person name="Submissions S."/>
        </authorList>
    </citation>
    <scope>NUCLEOTIDE SEQUENCE [LARGE SCALE GENOMIC DNA]</scope>
    <source>
        <strain evidence="3">DSM 11792</strain>
    </source>
</reference>
<dbReference type="OrthoDB" id="5465282at2"/>
<feature type="transmembrane region" description="Helical" evidence="1">
    <location>
        <begin position="137"/>
        <end position="158"/>
    </location>
</feature>
<dbReference type="Proteomes" id="UP000184196">
    <property type="component" value="Unassembled WGS sequence"/>
</dbReference>